<name>A0A345ZS68_9HYPH</name>
<dbReference type="SMART" id="SM00966">
    <property type="entry name" value="SpoVT_AbrB"/>
    <property type="match status" value="1"/>
</dbReference>
<dbReference type="AlphaFoldDB" id="A0A345ZS68"/>
<dbReference type="OrthoDB" id="9809003at2"/>
<keyword evidence="4" id="KW-1185">Reference proteome</keyword>
<evidence type="ECO:0000259" key="2">
    <source>
        <dbReference type="PROSITE" id="PS51740"/>
    </source>
</evidence>
<dbReference type="GO" id="GO:0001558">
    <property type="term" value="P:regulation of cell growth"/>
    <property type="evidence" value="ECO:0007669"/>
    <property type="project" value="InterPro"/>
</dbReference>
<dbReference type="InterPro" id="IPR037914">
    <property type="entry name" value="SpoVT-AbrB_sf"/>
</dbReference>
<feature type="domain" description="SpoVT-AbrB" evidence="2">
    <location>
        <begin position="11"/>
        <end position="59"/>
    </location>
</feature>
<evidence type="ECO:0000313" key="3">
    <source>
        <dbReference type="EMBL" id="AXK79765.1"/>
    </source>
</evidence>
<dbReference type="SUPFAM" id="SSF89447">
    <property type="entry name" value="AbrB/MazE/MraZ-like"/>
    <property type="match status" value="1"/>
</dbReference>
<sequence>MPTTAPVEDFEEVSTITDKGQTTVPRAVRKALGLGAGDKIAFRVGRTGVSVRRAEPEEDDPAIGAFLTFLANDIARDPGNLKSLSPALADRVKALVDDMDVDPDTEIDGDVAL</sequence>
<organism evidence="3 4">
    <name type="scientific">Pseudolabrys taiwanensis</name>
    <dbReference type="NCBI Taxonomy" id="331696"/>
    <lineage>
        <taxon>Bacteria</taxon>
        <taxon>Pseudomonadati</taxon>
        <taxon>Pseudomonadota</taxon>
        <taxon>Alphaproteobacteria</taxon>
        <taxon>Hyphomicrobiales</taxon>
        <taxon>Xanthobacteraceae</taxon>
        <taxon>Pseudolabrys</taxon>
    </lineage>
</organism>
<dbReference type="KEGG" id="ptaw:DW352_04060"/>
<evidence type="ECO:0000256" key="1">
    <source>
        <dbReference type="PROSITE-ProRule" id="PRU01076"/>
    </source>
</evidence>
<dbReference type="NCBIfam" id="TIGR01439">
    <property type="entry name" value="lp_hng_hel_AbrB"/>
    <property type="match status" value="1"/>
</dbReference>
<dbReference type="InterPro" id="IPR007159">
    <property type="entry name" value="SpoVT-AbrB_dom"/>
</dbReference>
<gene>
    <name evidence="3" type="ORF">DW352_04060</name>
</gene>
<reference evidence="3 4" key="1">
    <citation type="submission" date="2018-07" db="EMBL/GenBank/DDBJ databases">
        <authorList>
            <person name="Quirk P.G."/>
            <person name="Krulwich T.A."/>
        </authorList>
    </citation>
    <scope>NUCLEOTIDE SEQUENCE [LARGE SCALE GENOMIC DNA]</scope>
    <source>
        <strain evidence="3 4">CC-BB4</strain>
    </source>
</reference>
<keyword evidence="1" id="KW-0238">DNA-binding</keyword>
<evidence type="ECO:0000313" key="4">
    <source>
        <dbReference type="Proteomes" id="UP000254889"/>
    </source>
</evidence>
<dbReference type="GO" id="GO:0003677">
    <property type="term" value="F:DNA binding"/>
    <property type="evidence" value="ECO:0007669"/>
    <property type="project" value="UniProtKB-UniRule"/>
</dbReference>
<proteinExistence type="predicted"/>
<protein>
    <submittedName>
        <fullName evidence="3">AbrB family transcriptional regulator</fullName>
    </submittedName>
</protein>
<dbReference type="PROSITE" id="PS51740">
    <property type="entry name" value="SPOVT_ABRB"/>
    <property type="match status" value="1"/>
</dbReference>
<dbReference type="GO" id="GO:0097351">
    <property type="term" value="F:toxin sequestering activity"/>
    <property type="evidence" value="ECO:0007669"/>
    <property type="project" value="InterPro"/>
</dbReference>
<dbReference type="InterPro" id="IPR031848">
    <property type="entry name" value="PrlF_antitoxin"/>
</dbReference>
<dbReference type="Gene3D" id="2.10.260.10">
    <property type="match status" value="1"/>
</dbReference>
<dbReference type="Pfam" id="PF15937">
    <property type="entry name" value="PrlF_antitoxin"/>
    <property type="match status" value="1"/>
</dbReference>
<dbReference type="Proteomes" id="UP000254889">
    <property type="component" value="Chromosome"/>
</dbReference>
<accession>A0A345ZS68</accession>
<dbReference type="EMBL" id="CP031417">
    <property type="protein sequence ID" value="AXK79765.1"/>
    <property type="molecule type" value="Genomic_DNA"/>
</dbReference>
<dbReference type="GO" id="GO:0003700">
    <property type="term" value="F:DNA-binding transcription factor activity"/>
    <property type="evidence" value="ECO:0007669"/>
    <property type="project" value="InterPro"/>
</dbReference>
<dbReference type="RefSeq" id="WP_115688775.1">
    <property type="nucleotide sequence ID" value="NZ_CP031417.1"/>
</dbReference>